<organism evidence="1 2">
    <name type="scientific">Geodia barretti</name>
    <name type="common">Barrett's horny sponge</name>
    <dbReference type="NCBI Taxonomy" id="519541"/>
    <lineage>
        <taxon>Eukaryota</taxon>
        <taxon>Metazoa</taxon>
        <taxon>Porifera</taxon>
        <taxon>Demospongiae</taxon>
        <taxon>Heteroscleromorpha</taxon>
        <taxon>Tetractinellida</taxon>
        <taxon>Astrophorina</taxon>
        <taxon>Geodiidae</taxon>
        <taxon>Geodia</taxon>
    </lineage>
</organism>
<dbReference type="AlphaFoldDB" id="A0AA35W2G6"/>
<proteinExistence type="predicted"/>
<reference evidence="1" key="1">
    <citation type="submission" date="2023-03" db="EMBL/GenBank/DDBJ databases">
        <authorList>
            <person name="Steffen K."/>
            <person name="Cardenas P."/>
        </authorList>
    </citation>
    <scope>NUCLEOTIDE SEQUENCE</scope>
</reference>
<accession>A0AA35W2G6</accession>
<name>A0AA35W2G6_GEOBA</name>
<evidence type="ECO:0000313" key="1">
    <source>
        <dbReference type="EMBL" id="CAI7997398.1"/>
    </source>
</evidence>
<protein>
    <submittedName>
        <fullName evidence="1">Uncharacterized protein</fullName>
    </submittedName>
</protein>
<gene>
    <name evidence="1" type="ORF">GBAR_LOCUS2142</name>
</gene>
<dbReference type="Proteomes" id="UP001174909">
    <property type="component" value="Unassembled WGS sequence"/>
</dbReference>
<comment type="caution">
    <text evidence="1">The sequence shown here is derived from an EMBL/GenBank/DDBJ whole genome shotgun (WGS) entry which is preliminary data.</text>
</comment>
<sequence>MMVHNSSHSHPLCCSTPYMRSPRYTYVDRDYAYSEAERREIQWHRDHYLHYLRHSQALRLWNRRERAL</sequence>
<evidence type="ECO:0000313" key="2">
    <source>
        <dbReference type="Proteomes" id="UP001174909"/>
    </source>
</evidence>
<keyword evidence="2" id="KW-1185">Reference proteome</keyword>
<dbReference type="EMBL" id="CASHTH010000312">
    <property type="protein sequence ID" value="CAI7997398.1"/>
    <property type="molecule type" value="Genomic_DNA"/>
</dbReference>